<gene>
    <name evidence="7" type="ORF">BJ322DRAFT_94598</name>
</gene>
<evidence type="ECO:0000313" key="8">
    <source>
        <dbReference type="Proteomes" id="UP000736335"/>
    </source>
</evidence>
<evidence type="ECO:0000256" key="6">
    <source>
        <dbReference type="SAM" id="MobiDB-lite"/>
    </source>
</evidence>
<sequence>MAPVPRTKRSSDSHSHIPDEAERSYSFYYLYDSTSSDQHPPLPKAPNEHYVNYTDPWQDVAYAFSWAQEHHFEEMMRKNMETVEWVLRQQQRFVVDQVSYALEDMCRGFEMDLDTESWLKQAWEASARRERRSARREAETAKLLQREAEKRKKDREEKHRKTKTMVKAWKVYEERWARITSNAEEPLSFAAVPWPMVRKPTDATEITKDNIREFLLSHHHSEDVSSKDRIRAALKLWHPDKFKRTLDRVEEKEKARVEETAGVVARCLNGLMEELRKSR</sequence>
<evidence type="ECO:0000313" key="7">
    <source>
        <dbReference type="EMBL" id="KAF9792996.1"/>
    </source>
</evidence>
<keyword evidence="4" id="KW-0040">ANK repeat</keyword>
<accession>A0A9P6HRD7</accession>
<evidence type="ECO:0000256" key="3">
    <source>
        <dbReference type="ARBA" id="ARBA00022737"/>
    </source>
</evidence>
<evidence type="ECO:0000256" key="5">
    <source>
        <dbReference type="ARBA" id="ARBA00023242"/>
    </source>
</evidence>
<keyword evidence="5" id="KW-0539">Nucleus</keyword>
<dbReference type="PANTHER" id="PTHR15263">
    <property type="entry name" value="I-KAPPA-B-LIKE PROTEIN IKBL"/>
    <property type="match status" value="1"/>
</dbReference>
<reference evidence="7" key="2">
    <citation type="submission" date="2020-11" db="EMBL/GenBank/DDBJ databases">
        <authorList>
            <consortium name="DOE Joint Genome Institute"/>
            <person name="Kuo A."/>
            <person name="Miyauchi S."/>
            <person name="Kiss E."/>
            <person name="Drula E."/>
            <person name="Kohler A."/>
            <person name="Sanchez-Garcia M."/>
            <person name="Andreopoulos B."/>
            <person name="Barry K.W."/>
            <person name="Bonito G."/>
            <person name="Buee M."/>
            <person name="Carver A."/>
            <person name="Chen C."/>
            <person name="Cichocki N."/>
            <person name="Clum A."/>
            <person name="Culley D."/>
            <person name="Crous P.W."/>
            <person name="Fauchery L."/>
            <person name="Girlanda M."/>
            <person name="Hayes R."/>
            <person name="Keri Z."/>
            <person name="Labutti K."/>
            <person name="Lipzen A."/>
            <person name="Lombard V."/>
            <person name="Magnuson J."/>
            <person name="Maillard F."/>
            <person name="Morin E."/>
            <person name="Murat C."/>
            <person name="Nolan M."/>
            <person name="Ohm R."/>
            <person name="Pangilinan J."/>
            <person name="Pereira M."/>
            <person name="Perotto S."/>
            <person name="Peter M."/>
            <person name="Riley R."/>
            <person name="Sitrit Y."/>
            <person name="Stielow B."/>
            <person name="Szollosi G."/>
            <person name="Zifcakova L."/>
            <person name="Stursova M."/>
            <person name="Spatafora J.W."/>
            <person name="Tedersoo L."/>
            <person name="Vaario L.-M."/>
            <person name="Yamada A."/>
            <person name="Yan M."/>
            <person name="Wang P."/>
            <person name="Xu J."/>
            <person name="Bruns T."/>
            <person name="Baldrian P."/>
            <person name="Vilgalys R."/>
            <person name="Henrissat B."/>
            <person name="Grigoriev I.V."/>
            <person name="Hibbett D."/>
            <person name="Nagy L.G."/>
            <person name="Martin F.M."/>
        </authorList>
    </citation>
    <scope>NUCLEOTIDE SEQUENCE</scope>
    <source>
        <strain evidence="7">UH-Tt-Lm1</strain>
    </source>
</reference>
<dbReference type="GO" id="GO:0043124">
    <property type="term" value="P:negative regulation of canonical NF-kappaB signal transduction"/>
    <property type="evidence" value="ECO:0007669"/>
    <property type="project" value="InterPro"/>
</dbReference>
<organism evidence="7 8">
    <name type="scientific">Thelephora terrestris</name>
    <dbReference type="NCBI Taxonomy" id="56493"/>
    <lineage>
        <taxon>Eukaryota</taxon>
        <taxon>Fungi</taxon>
        <taxon>Dikarya</taxon>
        <taxon>Basidiomycota</taxon>
        <taxon>Agaricomycotina</taxon>
        <taxon>Agaricomycetes</taxon>
        <taxon>Thelephorales</taxon>
        <taxon>Thelephoraceae</taxon>
        <taxon>Thelephora</taxon>
    </lineage>
</organism>
<keyword evidence="2" id="KW-0597">Phosphoprotein</keyword>
<protein>
    <submittedName>
        <fullName evidence="7">Uncharacterized protein</fullName>
    </submittedName>
</protein>
<dbReference type="EMBL" id="WIUZ02000001">
    <property type="protein sequence ID" value="KAF9792996.1"/>
    <property type="molecule type" value="Genomic_DNA"/>
</dbReference>
<proteinExistence type="predicted"/>
<keyword evidence="8" id="KW-1185">Reference proteome</keyword>
<feature type="compositionally biased region" description="Basic and acidic residues" evidence="6">
    <location>
        <begin position="135"/>
        <end position="159"/>
    </location>
</feature>
<feature type="region of interest" description="Disordered" evidence="6">
    <location>
        <begin position="129"/>
        <end position="160"/>
    </location>
</feature>
<keyword evidence="3" id="KW-0677">Repeat</keyword>
<comment type="subcellular location">
    <subcellularLocation>
        <location evidence="1">Nucleus</location>
    </subcellularLocation>
</comment>
<dbReference type="AlphaFoldDB" id="A0A9P6HRD7"/>
<comment type="caution">
    <text evidence="7">The sequence shown here is derived from an EMBL/GenBank/DDBJ whole genome shotgun (WGS) entry which is preliminary data.</text>
</comment>
<dbReference type="PANTHER" id="PTHR15263:SF1">
    <property type="entry name" value="NF-KAPPA-B INHIBITOR-LIKE PROTEIN 1"/>
    <property type="match status" value="1"/>
</dbReference>
<dbReference type="GO" id="GO:0005634">
    <property type="term" value="C:nucleus"/>
    <property type="evidence" value="ECO:0007669"/>
    <property type="project" value="UniProtKB-SubCell"/>
</dbReference>
<evidence type="ECO:0000256" key="1">
    <source>
        <dbReference type="ARBA" id="ARBA00004123"/>
    </source>
</evidence>
<dbReference type="OrthoDB" id="412109at2759"/>
<evidence type="ECO:0000256" key="2">
    <source>
        <dbReference type="ARBA" id="ARBA00022553"/>
    </source>
</evidence>
<reference evidence="7" key="1">
    <citation type="journal article" date="2020" name="Nat. Commun.">
        <title>Large-scale genome sequencing of mycorrhizal fungi provides insights into the early evolution of symbiotic traits.</title>
        <authorList>
            <person name="Miyauchi S."/>
            <person name="Kiss E."/>
            <person name="Kuo A."/>
            <person name="Drula E."/>
            <person name="Kohler A."/>
            <person name="Sanchez-Garcia M."/>
            <person name="Morin E."/>
            <person name="Andreopoulos B."/>
            <person name="Barry K.W."/>
            <person name="Bonito G."/>
            <person name="Buee M."/>
            <person name="Carver A."/>
            <person name="Chen C."/>
            <person name="Cichocki N."/>
            <person name="Clum A."/>
            <person name="Culley D."/>
            <person name="Crous P.W."/>
            <person name="Fauchery L."/>
            <person name="Girlanda M."/>
            <person name="Hayes R.D."/>
            <person name="Keri Z."/>
            <person name="LaButti K."/>
            <person name="Lipzen A."/>
            <person name="Lombard V."/>
            <person name="Magnuson J."/>
            <person name="Maillard F."/>
            <person name="Murat C."/>
            <person name="Nolan M."/>
            <person name="Ohm R.A."/>
            <person name="Pangilinan J."/>
            <person name="Pereira M.F."/>
            <person name="Perotto S."/>
            <person name="Peter M."/>
            <person name="Pfister S."/>
            <person name="Riley R."/>
            <person name="Sitrit Y."/>
            <person name="Stielow J.B."/>
            <person name="Szollosi G."/>
            <person name="Zifcakova L."/>
            <person name="Stursova M."/>
            <person name="Spatafora J.W."/>
            <person name="Tedersoo L."/>
            <person name="Vaario L.M."/>
            <person name="Yamada A."/>
            <person name="Yan M."/>
            <person name="Wang P."/>
            <person name="Xu J."/>
            <person name="Bruns T."/>
            <person name="Baldrian P."/>
            <person name="Vilgalys R."/>
            <person name="Dunand C."/>
            <person name="Henrissat B."/>
            <person name="Grigoriev I.V."/>
            <person name="Hibbett D."/>
            <person name="Nagy L.G."/>
            <person name="Martin F.M."/>
        </authorList>
    </citation>
    <scope>NUCLEOTIDE SEQUENCE</scope>
    <source>
        <strain evidence="7">UH-Tt-Lm1</strain>
    </source>
</reference>
<dbReference type="InterPro" id="IPR038753">
    <property type="entry name" value="NFKBIL1"/>
</dbReference>
<name>A0A9P6HRD7_9AGAM</name>
<dbReference type="Proteomes" id="UP000736335">
    <property type="component" value="Unassembled WGS sequence"/>
</dbReference>
<evidence type="ECO:0000256" key="4">
    <source>
        <dbReference type="ARBA" id="ARBA00023043"/>
    </source>
</evidence>